<evidence type="ECO:0000313" key="8">
    <source>
        <dbReference type="EMBL" id="ADP83039.1"/>
    </source>
</evidence>
<dbReference type="InterPro" id="IPR011032">
    <property type="entry name" value="GroES-like_sf"/>
</dbReference>
<dbReference type="AlphaFoldDB" id="E3J4C0"/>
<dbReference type="RefSeq" id="WP_013426157.1">
    <property type="nucleotide sequence ID" value="NC_014666.1"/>
</dbReference>
<dbReference type="Gene3D" id="3.40.50.720">
    <property type="entry name" value="NAD(P)-binding Rossmann-like Domain"/>
    <property type="match status" value="1"/>
</dbReference>
<accession>E3J4C0</accession>
<comment type="cofactor">
    <cofactor evidence="1 5">
        <name>Zn(2+)</name>
        <dbReference type="ChEBI" id="CHEBI:29105"/>
    </cofactor>
</comment>
<comment type="similarity">
    <text evidence="5">Belongs to the zinc-containing alcohol dehydrogenase family.</text>
</comment>
<protein>
    <submittedName>
        <fullName evidence="8">Alcohol dehydrogenase GroES domain protein</fullName>
    </submittedName>
</protein>
<evidence type="ECO:0000256" key="2">
    <source>
        <dbReference type="ARBA" id="ARBA00022723"/>
    </source>
</evidence>
<evidence type="ECO:0000313" key="9">
    <source>
        <dbReference type="Proteomes" id="UP000002484"/>
    </source>
</evidence>
<dbReference type="PANTHER" id="PTHR43401:SF2">
    <property type="entry name" value="L-THREONINE 3-DEHYDROGENASE"/>
    <property type="match status" value="1"/>
</dbReference>
<dbReference type="PROSITE" id="PS00059">
    <property type="entry name" value="ADH_ZINC"/>
    <property type="match status" value="1"/>
</dbReference>
<sequence length="326" mass="32493">MRAAVTGSGGRFEIVTVPDPAPGPGELLLRVAACGLCGSDVKARAMMPAGTVMGHEFGGEVVAVGAGVTGWRTGSLAAVLPALSCGQCEWCRSGHVAHCASVRLVGLGGSSGGFAELAVVTTAAAVPLPDGTDPLHSALVEPFAVGLHTARTAGIKAGDDVLVVGGGSVGLTTAAWAGALGAHRVTVVDPVASRREAATSFGATDVLASLGEATPASYDVVAECAGKATLLDGCVAATRVKGRIVIAGVSVDSSPFSSLSALMKEVSIGFAVYYTPEEFRTVVAAFADGTLDPSLLLARRVQLADVDAAFDDLVAANAGAKILVEP</sequence>
<dbReference type="GO" id="GO:0016491">
    <property type="term" value="F:oxidoreductase activity"/>
    <property type="evidence" value="ECO:0007669"/>
    <property type="project" value="UniProtKB-KW"/>
</dbReference>
<organism evidence="8 9">
    <name type="scientific">Pseudofrankia inefficax (strain DSM 45817 / CECT 9037 / DDB 130130 / EuI1c)</name>
    <name type="common">Frankia inefficax</name>
    <dbReference type="NCBI Taxonomy" id="298654"/>
    <lineage>
        <taxon>Bacteria</taxon>
        <taxon>Bacillati</taxon>
        <taxon>Actinomycetota</taxon>
        <taxon>Actinomycetes</taxon>
        <taxon>Frankiales</taxon>
        <taxon>Frankiaceae</taxon>
        <taxon>Pseudofrankia</taxon>
    </lineage>
</organism>
<evidence type="ECO:0000256" key="4">
    <source>
        <dbReference type="ARBA" id="ARBA00023002"/>
    </source>
</evidence>
<dbReference type="Gene3D" id="3.90.180.10">
    <property type="entry name" value="Medium-chain alcohol dehydrogenases, catalytic domain"/>
    <property type="match status" value="1"/>
</dbReference>
<keyword evidence="3 5" id="KW-0862">Zinc</keyword>
<keyword evidence="9" id="KW-1185">Reference proteome</keyword>
<dbReference type="PANTHER" id="PTHR43401">
    <property type="entry name" value="L-THREONINE 3-DEHYDROGENASE"/>
    <property type="match status" value="1"/>
</dbReference>
<dbReference type="Proteomes" id="UP000002484">
    <property type="component" value="Chromosome"/>
</dbReference>
<dbReference type="STRING" id="298654.FraEuI1c_5050"/>
<dbReference type="SUPFAM" id="SSF51735">
    <property type="entry name" value="NAD(P)-binding Rossmann-fold domains"/>
    <property type="match status" value="1"/>
</dbReference>
<dbReference type="InterPro" id="IPR013154">
    <property type="entry name" value="ADH-like_N"/>
</dbReference>
<dbReference type="InterPro" id="IPR050129">
    <property type="entry name" value="Zn_alcohol_dh"/>
</dbReference>
<feature type="domain" description="Alcohol dehydrogenase-like N-terminal" evidence="7">
    <location>
        <begin position="23"/>
        <end position="130"/>
    </location>
</feature>
<evidence type="ECO:0000259" key="7">
    <source>
        <dbReference type="Pfam" id="PF08240"/>
    </source>
</evidence>
<evidence type="ECO:0000256" key="5">
    <source>
        <dbReference type="RuleBase" id="RU361277"/>
    </source>
</evidence>
<feature type="domain" description="Alcohol dehydrogenase-like C-terminal" evidence="6">
    <location>
        <begin position="169"/>
        <end position="286"/>
    </location>
</feature>
<dbReference type="HOGENOM" id="CLU_026673_11_0_11"/>
<dbReference type="eggNOG" id="COG1063">
    <property type="taxonomic scope" value="Bacteria"/>
</dbReference>
<dbReference type="GO" id="GO:0008270">
    <property type="term" value="F:zinc ion binding"/>
    <property type="evidence" value="ECO:0007669"/>
    <property type="project" value="InterPro"/>
</dbReference>
<proteinExistence type="inferred from homology"/>
<reference evidence="8 9" key="1">
    <citation type="submission" date="2010-10" db="EMBL/GenBank/DDBJ databases">
        <title>Complete sequence of Frankia sp. EuI1c.</title>
        <authorList>
            <consortium name="US DOE Joint Genome Institute"/>
            <person name="Lucas S."/>
            <person name="Copeland A."/>
            <person name="Lapidus A."/>
            <person name="Cheng J.-F."/>
            <person name="Bruce D."/>
            <person name="Goodwin L."/>
            <person name="Pitluck S."/>
            <person name="Chertkov O."/>
            <person name="Detter J.C."/>
            <person name="Han C."/>
            <person name="Tapia R."/>
            <person name="Land M."/>
            <person name="Hauser L."/>
            <person name="Jeffries C."/>
            <person name="Kyrpides N."/>
            <person name="Ivanova N."/>
            <person name="Mikhailova N."/>
            <person name="Beauchemin N."/>
            <person name="Sen A."/>
            <person name="Sur S.A."/>
            <person name="Gtari M."/>
            <person name="Wall L."/>
            <person name="Tisa L."/>
            <person name="Woyke T."/>
        </authorList>
    </citation>
    <scope>NUCLEOTIDE SEQUENCE [LARGE SCALE GENOMIC DNA]</scope>
    <source>
        <strain evidence="9">DSM 45817 / CECT 9037 / EuI1c</strain>
    </source>
</reference>
<name>E3J4C0_PSEI1</name>
<dbReference type="Pfam" id="PF08240">
    <property type="entry name" value="ADH_N"/>
    <property type="match status" value="1"/>
</dbReference>
<keyword evidence="4" id="KW-0560">Oxidoreductase</keyword>
<dbReference type="InterPro" id="IPR013149">
    <property type="entry name" value="ADH-like_C"/>
</dbReference>
<evidence type="ECO:0000256" key="1">
    <source>
        <dbReference type="ARBA" id="ARBA00001947"/>
    </source>
</evidence>
<dbReference type="InterPro" id="IPR036291">
    <property type="entry name" value="NAD(P)-bd_dom_sf"/>
</dbReference>
<evidence type="ECO:0000256" key="3">
    <source>
        <dbReference type="ARBA" id="ARBA00022833"/>
    </source>
</evidence>
<dbReference type="InterPro" id="IPR002328">
    <property type="entry name" value="ADH_Zn_CS"/>
</dbReference>
<gene>
    <name evidence="8" type="ordered locus">FraEuI1c_5050</name>
</gene>
<keyword evidence="2 5" id="KW-0479">Metal-binding</keyword>
<dbReference type="OrthoDB" id="9797931at2"/>
<dbReference type="KEGG" id="fri:FraEuI1c_5050"/>
<dbReference type="Pfam" id="PF00107">
    <property type="entry name" value="ADH_zinc_N"/>
    <property type="match status" value="1"/>
</dbReference>
<dbReference type="EMBL" id="CP002299">
    <property type="protein sequence ID" value="ADP83039.1"/>
    <property type="molecule type" value="Genomic_DNA"/>
</dbReference>
<dbReference type="SUPFAM" id="SSF50129">
    <property type="entry name" value="GroES-like"/>
    <property type="match status" value="1"/>
</dbReference>
<evidence type="ECO:0000259" key="6">
    <source>
        <dbReference type="Pfam" id="PF00107"/>
    </source>
</evidence>
<dbReference type="InParanoid" id="E3J4C0"/>